<dbReference type="PANTHER" id="PTHR37352:SF1">
    <property type="entry name" value="TESTIS-SPECIFIC GENE 13 PROTEIN"/>
    <property type="match status" value="1"/>
</dbReference>
<evidence type="ECO:0000313" key="2">
    <source>
        <dbReference type="Proteomes" id="UP000228934"/>
    </source>
</evidence>
<name>A0A2G9RD00_AQUCT</name>
<dbReference type="PANTHER" id="PTHR37352">
    <property type="entry name" value="TESTIS-SPECIFIC GENE 13 PROTEIN"/>
    <property type="match status" value="1"/>
</dbReference>
<proteinExistence type="predicted"/>
<protein>
    <submittedName>
        <fullName evidence="1">Uncharacterized protein</fullName>
    </submittedName>
</protein>
<reference evidence="2" key="1">
    <citation type="journal article" date="2017" name="Nat. Commun.">
        <title>The North American bullfrog draft genome provides insight into hormonal regulation of long noncoding RNA.</title>
        <authorList>
            <person name="Hammond S.A."/>
            <person name="Warren R.L."/>
            <person name="Vandervalk B.P."/>
            <person name="Kucuk E."/>
            <person name="Khan H."/>
            <person name="Gibb E.A."/>
            <person name="Pandoh P."/>
            <person name="Kirk H."/>
            <person name="Zhao Y."/>
            <person name="Jones M."/>
            <person name="Mungall A.J."/>
            <person name="Coope R."/>
            <person name="Pleasance S."/>
            <person name="Moore R.A."/>
            <person name="Holt R.A."/>
            <person name="Round J.M."/>
            <person name="Ohora S."/>
            <person name="Walle B.V."/>
            <person name="Veldhoen N."/>
            <person name="Helbing C.C."/>
            <person name="Birol I."/>
        </authorList>
    </citation>
    <scope>NUCLEOTIDE SEQUENCE [LARGE SCALE GENOMIC DNA]</scope>
</reference>
<accession>A0A2G9RD00</accession>
<dbReference type="OrthoDB" id="9946729at2759"/>
<sequence>MSQVDHNGTERAQKLDIQPIQDMEDTIPMMQNEATEKKTELEPHNLLLHKFLGKQFAERFLDPSNEVPVSRVQPLHLDTEGCGAKDYWKLLREHSEARLMQDIATDISGAFMVKNPGVSHLPPSKLLDEIRDHKRTLWLMSRVSEINQEKAILFMTKYPLPDVNEWQNTSSLPKYLNKDTFLTKVGYRS</sequence>
<gene>
    <name evidence="1" type="ORF">AB205_0056400</name>
</gene>
<dbReference type="AlphaFoldDB" id="A0A2G9RD00"/>
<evidence type="ECO:0000313" key="1">
    <source>
        <dbReference type="EMBL" id="PIO25776.1"/>
    </source>
</evidence>
<keyword evidence="2" id="KW-1185">Reference proteome</keyword>
<dbReference type="Proteomes" id="UP000228934">
    <property type="component" value="Unassembled WGS sequence"/>
</dbReference>
<dbReference type="EMBL" id="KV950292">
    <property type="protein sequence ID" value="PIO25776.1"/>
    <property type="molecule type" value="Genomic_DNA"/>
</dbReference>
<dbReference type="InterPro" id="IPR029241">
    <property type="entry name" value="TSGA13"/>
</dbReference>
<organism evidence="1 2">
    <name type="scientific">Aquarana catesbeiana</name>
    <name type="common">American bullfrog</name>
    <name type="synonym">Rana catesbeiana</name>
    <dbReference type="NCBI Taxonomy" id="8400"/>
    <lineage>
        <taxon>Eukaryota</taxon>
        <taxon>Metazoa</taxon>
        <taxon>Chordata</taxon>
        <taxon>Craniata</taxon>
        <taxon>Vertebrata</taxon>
        <taxon>Euteleostomi</taxon>
        <taxon>Amphibia</taxon>
        <taxon>Batrachia</taxon>
        <taxon>Anura</taxon>
        <taxon>Neobatrachia</taxon>
        <taxon>Ranoidea</taxon>
        <taxon>Ranidae</taxon>
        <taxon>Aquarana</taxon>
    </lineage>
</organism>